<name>A0A7G5IMG1_9SPHN</name>
<sequence length="187" mass="20591">MPPMQPVLEDERLLLRPLAAADFAPLFAVARDPEIWALHPAHDRWREPVFRAFFDEGLASNGALAVIDRASGTIIGSSRYDIRVCRPGEVEVGWTFLARAHWGGGVNRRLKRLMLAHAFEAGFDTVIFLVGDGNLRSCRALEKVGAVLTDRRQRWEMAGVMVDHRIYAIGAADFLAGPLMAGASPAD</sequence>
<evidence type="ECO:0000313" key="2">
    <source>
        <dbReference type="EMBL" id="QMW24553.1"/>
    </source>
</evidence>
<protein>
    <submittedName>
        <fullName evidence="2">GNAT family N-acetyltransferase</fullName>
    </submittedName>
</protein>
<keyword evidence="3" id="KW-1185">Reference proteome</keyword>
<dbReference type="InterPro" id="IPR016181">
    <property type="entry name" value="Acyl_CoA_acyltransferase"/>
</dbReference>
<dbReference type="PROSITE" id="PS51186">
    <property type="entry name" value="GNAT"/>
    <property type="match status" value="1"/>
</dbReference>
<organism evidence="2 3">
    <name type="scientific">Sandaracinobacteroides saxicola</name>
    <dbReference type="NCBI Taxonomy" id="2759707"/>
    <lineage>
        <taxon>Bacteria</taxon>
        <taxon>Pseudomonadati</taxon>
        <taxon>Pseudomonadota</taxon>
        <taxon>Alphaproteobacteria</taxon>
        <taxon>Sphingomonadales</taxon>
        <taxon>Sphingosinicellaceae</taxon>
        <taxon>Sandaracinobacteroides</taxon>
    </lineage>
</organism>
<proteinExistence type="predicted"/>
<evidence type="ECO:0000259" key="1">
    <source>
        <dbReference type="PROSITE" id="PS51186"/>
    </source>
</evidence>
<dbReference type="AlphaFoldDB" id="A0A7G5IMG1"/>
<dbReference type="SUPFAM" id="SSF55729">
    <property type="entry name" value="Acyl-CoA N-acyltransferases (Nat)"/>
    <property type="match status" value="1"/>
</dbReference>
<dbReference type="KEGG" id="sand:H3309_06390"/>
<evidence type="ECO:0000313" key="3">
    <source>
        <dbReference type="Proteomes" id="UP000515292"/>
    </source>
</evidence>
<dbReference type="GO" id="GO:0016747">
    <property type="term" value="F:acyltransferase activity, transferring groups other than amino-acyl groups"/>
    <property type="evidence" value="ECO:0007669"/>
    <property type="project" value="InterPro"/>
</dbReference>
<keyword evidence="2" id="KW-0808">Transferase</keyword>
<accession>A0A7G5IMG1</accession>
<dbReference type="Proteomes" id="UP000515292">
    <property type="component" value="Chromosome"/>
</dbReference>
<feature type="domain" description="N-acetyltransferase" evidence="1">
    <location>
        <begin position="13"/>
        <end position="169"/>
    </location>
</feature>
<dbReference type="Pfam" id="PF13302">
    <property type="entry name" value="Acetyltransf_3"/>
    <property type="match status" value="1"/>
</dbReference>
<gene>
    <name evidence="2" type="ORF">H3309_06390</name>
</gene>
<dbReference type="Gene3D" id="3.40.630.30">
    <property type="match status" value="1"/>
</dbReference>
<reference evidence="2 3" key="1">
    <citation type="submission" date="2020-07" db="EMBL/GenBank/DDBJ databases">
        <title>Complete genome sequence for Sandaracinobacter sp. M6.</title>
        <authorList>
            <person name="Tang Y."/>
            <person name="Liu Q."/>
            <person name="Guo Z."/>
            <person name="Lei P."/>
            <person name="Huang B."/>
        </authorList>
    </citation>
    <scope>NUCLEOTIDE SEQUENCE [LARGE SCALE GENOMIC DNA]</scope>
    <source>
        <strain evidence="2 3">M6</strain>
    </source>
</reference>
<dbReference type="InterPro" id="IPR000182">
    <property type="entry name" value="GNAT_dom"/>
</dbReference>
<dbReference type="EMBL" id="CP059851">
    <property type="protein sequence ID" value="QMW24553.1"/>
    <property type="molecule type" value="Genomic_DNA"/>
</dbReference>
<dbReference type="PANTHER" id="PTHR43610:SF1">
    <property type="entry name" value="N-ACETYLTRANSFERASE DOMAIN-CONTAINING PROTEIN"/>
    <property type="match status" value="1"/>
</dbReference>
<dbReference type="PANTHER" id="PTHR43610">
    <property type="entry name" value="BLL6696 PROTEIN"/>
    <property type="match status" value="1"/>
</dbReference>